<protein>
    <submittedName>
        <fullName evidence="2">Uncharacterized protein</fullName>
    </submittedName>
</protein>
<dbReference type="Proteomes" id="UP000663852">
    <property type="component" value="Unassembled WGS sequence"/>
</dbReference>
<evidence type="ECO:0000313" key="3">
    <source>
        <dbReference type="Proteomes" id="UP000663852"/>
    </source>
</evidence>
<keyword evidence="1" id="KW-0812">Transmembrane</keyword>
<keyword evidence="1" id="KW-0472">Membrane</keyword>
<proteinExistence type="predicted"/>
<reference evidence="2" key="1">
    <citation type="submission" date="2021-02" db="EMBL/GenBank/DDBJ databases">
        <authorList>
            <person name="Nowell W R."/>
        </authorList>
    </citation>
    <scope>NUCLEOTIDE SEQUENCE</scope>
</reference>
<evidence type="ECO:0000256" key="1">
    <source>
        <dbReference type="SAM" id="Phobius"/>
    </source>
</evidence>
<dbReference type="EMBL" id="CAJNOJ010000091">
    <property type="protein sequence ID" value="CAF1085787.1"/>
    <property type="molecule type" value="Genomic_DNA"/>
</dbReference>
<comment type="caution">
    <text evidence="2">The sequence shown here is derived from an EMBL/GenBank/DDBJ whole genome shotgun (WGS) entry which is preliminary data.</text>
</comment>
<accession>A0A814N2F6</accession>
<gene>
    <name evidence="2" type="ORF">EDS130_LOCUS19216</name>
</gene>
<feature type="transmembrane region" description="Helical" evidence="1">
    <location>
        <begin position="50"/>
        <end position="70"/>
    </location>
</feature>
<sequence length="71" mass="8364">MSSNRNSHEYKLIRVENVSKLWVTHQQINGGQKLLKSSNGQKKRKLSFNLIRVFCLFDRFLFISSFVSVFI</sequence>
<organism evidence="2 3">
    <name type="scientific">Adineta ricciae</name>
    <name type="common">Rotifer</name>
    <dbReference type="NCBI Taxonomy" id="249248"/>
    <lineage>
        <taxon>Eukaryota</taxon>
        <taxon>Metazoa</taxon>
        <taxon>Spiralia</taxon>
        <taxon>Gnathifera</taxon>
        <taxon>Rotifera</taxon>
        <taxon>Eurotatoria</taxon>
        <taxon>Bdelloidea</taxon>
        <taxon>Adinetida</taxon>
        <taxon>Adinetidae</taxon>
        <taxon>Adineta</taxon>
    </lineage>
</organism>
<keyword evidence="1" id="KW-1133">Transmembrane helix</keyword>
<name>A0A814N2F6_ADIRI</name>
<dbReference type="AlphaFoldDB" id="A0A814N2F6"/>
<evidence type="ECO:0000313" key="2">
    <source>
        <dbReference type="EMBL" id="CAF1085787.1"/>
    </source>
</evidence>